<reference evidence="5" key="1">
    <citation type="submission" date="2016-06" db="EMBL/GenBank/DDBJ databases">
        <title>Parallel loss of symbiosis genes in relatives of nitrogen-fixing non-legume Parasponia.</title>
        <authorList>
            <person name="Van Velzen R."/>
            <person name="Holmer R."/>
            <person name="Bu F."/>
            <person name="Rutten L."/>
            <person name="Van Zeijl A."/>
            <person name="Liu W."/>
            <person name="Santuari L."/>
            <person name="Cao Q."/>
            <person name="Sharma T."/>
            <person name="Shen D."/>
            <person name="Roswanjaya Y."/>
            <person name="Wardhani T."/>
            <person name="Kalhor M.S."/>
            <person name="Jansen J."/>
            <person name="Van den Hoogen J."/>
            <person name="Gungor B."/>
            <person name="Hartog M."/>
            <person name="Hontelez J."/>
            <person name="Verver J."/>
            <person name="Yang W.-C."/>
            <person name="Schijlen E."/>
            <person name="Repin R."/>
            <person name="Schilthuizen M."/>
            <person name="Schranz E."/>
            <person name="Heidstra R."/>
            <person name="Miyata K."/>
            <person name="Fedorova E."/>
            <person name="Kohlen W."/>
            <person name="Bisseling T."/>
            <person name="Smit S."/>
            <person name="Geurts R."/>
        </authorList>
    </citation>
    <scope>NUCLEOTIDE SEQUENCE [LARGE SCALE GENOMIC DNA]</scope>
    <source>
        <strain evidence="5">cv. WU1-14</strain>
    </source>
</reference>
<proteinExistence type="predicted"/>
<keyword evidence="5" id="KW-1185">Reference proteome</keyword>
<dbReference type="AlphaFoldDB" id="A0A2P5AMQ9"/>
<keyword evidence="1" id="KW-0433">Leucine-rich repeat</keyword>
<sequence>MDSTRRALEIRDHSNIITEFQTRILYLEAHSRPEVYISFTGHKIPVWFHHQNYDGCLINVNLPGPNHHGTTKFMGFASCVVASKKNDKETYNPLFYNYLLKCDVCIKTSEGDERHLKFEEYINAFGKPPISTHMFMWHFDDGDNDLLSSAKEVSFDFASVKKDQYGLDFEVKKCRIHMLILQDAVDFDIISKEPSGLEIDKPCRKRINFPVFLDKITWLSSTIWMKLSKFHGFTLGGLSLFAATNLSTSEFEVFFAAAVGVYGMQETNLFSRTIFVTPLCVLECVIQVLANYHKVKRVHSQVSGSLSSDKRQ</sequence>
<name>A0A2P5AMQ9_PARAD</name>
<evidence type="ECO:0000256" key="1">
    <source>
        <dbReference type="ARBA" id="ARBA00022614"/>
    </source>
</evidence>
<feature type="non-terminal residue" evidence="4">
    <location>
        <position position="312"/>
    </location>
</feature>
<evidence type="ECO:0000259" key="3">
    <source>
        <dbReference type="Pfam" id="PF20160"/>
    </source>
</evidence>
<keyword evidence="2" id="KW-0677">Repeat</keyword>
<dbReference type="OrthoDB" id="10426179at2759"/>
<accession>A0A2P5AMQ9</accession>
<organism evidence="4 5">
    <name type="scientific">Parasponia andersonii</name>
    <name type="common">Sponia andersonii</name>
    <dbReference type="NCBI Taxonomy" id="3476"/>
    <lineage>
        <taxon>Eukaryota</taxon>
        <taxon>Viridiplantae</taxon>
        <taxon>Streptophyta</taxon>
        <taxon>Embryophyta</taxon>
        <taxon>Tracheophyta</taxon>
        <taxon>Spermatophyta</taxon>
        <taxon>Magnoliopsida</taxon>
        <taxon>eudicotyledons</taxon>
        <taxon>Gunneridae</taxon>
        <taxon>Pentapetalae</taxon>
        <taxon>rosids</taxon>
        <taxon>fabids</taxon>
        <taxon>Rosales</taxon>
        <taxon>Cannabaceae</taxon>
        <taxon>Parasponia</taxon>
    </lineage>
</organism>
<evidence type="ECO:0000313" key="4">
    <source>
        <dbReference type="EMBL" id="PON37800.1"/>
    </source>
</evidence>
<comment type="caution">
    <text evidence="4">The sequence shown here is derived from an EMBL/GenBank/DDBJ whole genome shotgun (WGS) entry which is preliminary data.</text>
</comment>
<feature type="domain" description="C-JID" evidence="3">
    <location>
        <begin position="39"/>
        <end position="180"/>
    </location>
</feature>
<evidence type="ECO:0000256" key="2">
    <source>
        <dbReference type="ARBA" id="ARBA00022737"/>
    </source>
</evidence>
<dbReference type="Pfam" id="PF20160">
    <property type="entry name" value="C-JID"/>
    <property type="match status" value="1"/>
</dbReference>
<dbReference type="EMBL" id="JXTB01000517">
    <property type="protein sequence ID" value="PON37800.1"/>
    <property type="molecule type" value="Genomic_DNA"/>
</dbReference>
<dbReference type="InterPro" id="IPR045344">
    <property type="entry name" value="C-JID"/>
</dbReference>
<evidence type="ECO:0000313" key="5">
    <source>
        <dbReference type="Proteomes" id="UP000237105"/>
    </source>
</evidence>
<dbReference type="Proteomes" id="UP000237105">
    <property type="component" value="Unassembled WGS sequence"/>
</dbReference>
<protein>
    <recommendedName>
        <fullName evidence="3">C-JID domain-containing protein</fullName>
    </recommendedName>
</protein>
<gene>
    <name evidence="4" type="ORF">PanWU01x14_317580</name>
</gene>